<protein>
    <recommendedName>
        <fullName evidence="3">2-keto-4-pentenoate hydratase</fullName>
    </recommendedName>
</protein>
<organism evidence="1 2">
    <name type="scientific">Croceibacterium mercuriale</name>
    <dbReference type="NCBI Taxonomy" id="1572751"/>
    <lineage>
        <taxon>Bacteria</taxon>
        <taxon>Pseudomonadati</taxon>
        <taxon>Pseudomonadota</taxon>
        <taxon>Alphaproteobacteria</taxon>
        <taxon>Sphingomonadales</taxon>
        <taxon>Erythrobacteraceae</taxon>
        <taxon>Croceibacterium</taxon>
    </lineage>
</organism>
<dbReference type="GO" id="GO:0005737">
    <property type="term" value="C:cytoplasm"/>
    <property type="evidence" value="ECO:0007669"/>
    <property type="project" value="TreeGrafter"/>
</dbReference>
<proteinExistence type="predicted"/>
<dbReference type="GO" id="GO:0008684">
    <property type="term" value="F:2-oxopent-4-enoate hydratase activity"/>
    <property type="evidence" value="ECO:0007669"/>
    <property type="project" value="TreeGrafter"/>
</dbReference>
<dbReference type="PANTHER" id="PTHR30143:SF0">
    <property type="entry name" value="2-KETO-4-PENTENOATE HYDRATASE"/>
    <property type="match status" value="1"/>
</dbReference>
<dbReference type="OrthoDB" id="9792137at2"/>
<dbReference type="STRING" id="1572751.PK98_11960"/>
<dbReference type="Proteomes" id="UP000030988">
    <property type="component" value="Unassembled WGS sequence"/>
</dbReference>
<accession>A0A0B2BYC1</accession>
<dbReference type="InterPro" id="IPR050772">
    <property type="entry name" value="Hydratase-Decarb/MhpD_sf"/>
</dbReference>
<evidence type="ECO:0008006" key="3">
    <source>
        <dbReference type="Google" id="ProtNLM"/>
    </source>
</evidence>
<dbReference type="EMBL" id="JTDN01000002">
    <property type="protein sequence ID" value="KHL24666.1"/>
    <property type="molecule type" value="Genomic_DNA"/>
</dbReference>
<name>A0A0B2BYC1_9SPHN</name>
<dbReference type="PANTHER" id="PTHR30143">
    <property type="entry name" value="ACID HYDRATASE"/>
    <property type="match status" value="1"/>
</dbReference>
<evidence type="ECO:0000313" key="1">
    <source>
        <dbReference type="EMBL" id="KHL24666.1"/>
    </source>
</evidence>
<comment type="caution">
    <text evidence="1">The sequence shown here is derived from an EMBL/GenBank/DDBJ whole genome shotgun (WGS) entry which is preliminary data.</text>
</comment>
<dbReference type="InterPro" id="IPR036663">
    <property type="entry name" value="Fumarylacetoacetase_C_sf"/>
</dbReference>
<reference evidence="1 2" key="1">
    <citation type="submission" date="2014-11" db="EMBL/GenBank/DDBJ databases">
        <title>Draft genome sequence of Kirrobacter mercurialis.</title>
        <authorList>
            <person name="Coil D.A."/>
            <person name="Eisen J.A."/>
        </authorList>
    </citation>
    <scope>NUCLEOTIDE SEQUENCE [LARGE SCALE GENOMIC DNA]</scope>
    <source>
        <strain evidence="1 2">Coronado</strain>
    </source>
</reference>
<keyword evidence="2" id="KW-1185">Reference proteome</keyword>
<gene>
    <name evidence="1" type="ORF">PK98_11960</name>
</gene>
<dbReference type="AlphaFoldDB" id="A0A0B2BYC1"/>
<dbReference type="SUPFAM" id="SSF56529">
    <property type="entry name" value="FAH"/>
    <property type="match status" value="1"/>
</dbReference>
<sequence>MTGDNNNTAIARAFVDARRSGTALTTYPGERPTTLAQAYEIQDAALDLWGDRAIGGWKVGKVPPQHQGPLGADRLAGPIFADSVVEATEGLTLPIFAGGFAAAEAEFMLRLAPPAGVTTPPATNEEARQWVDQIRLGIEIASSPWAGINDDGPCVTVADHGNNFGLVLGPVLDESRWDAIDSIEVGVFFDGEHVNSATTATMLDGPFGAVRFLVANLLARGITPQAGWWVSSGAVTGVHEVASGTLVRATFGPADAVEVVVD</sequence>
<dbReference type="RefSeq" id="WP_039097119.1">
    <property type="nucleotide sequence ID" value="NZ_JTDN01000002.1"/>
</dbReference>
<dbReference type="Gene3D" id="3.90.850.10">
    <property type="entry name" value="Fumarylacetoacetase-like, C-terminal domain"/>
    <property type="match status" value="1"/>
</dbReference>
<evidence type="ECO:0000313" key="2">
    <source>
        <dbReference type="Proteomes" id="UP000030988"/>
    </source>
</evidence>